<feature type="region of interest" description="Disordered" evidence="5">
    <location>
        <begin position="79"/>
        <end position="109"/>
    </location>
</feature>
<dbReference type="Gene3D" id="1.10.1740.10">
    <property type="match status" value="1"/>
</dbReference>
<dbReference type="GO" id="GO:0016987">
    <property type="term" value="F:sigma factor activity"/>
    <property type="evidence" value="ECO:0007669"/>
    <property type="project" value="UniProtKB-KW"/>
</dbReference>
<dbReference type="SUPFAM" id="SSF88946">
    <property type="entry name" value="Sigma2 domain of RNA polymerase sigma factors"/>
    <property type="match status" value="1"/>
</dbReference>
<accession>A0A2D2CVU6</accession>
<dbReference type="InterPro" id="IPR013249">
    <property type="entry name" value="RNA_pol_sigma70_r4_t2"/>
</dbReference>
<feature type="compositionally biased region" description="Acidic residues" evidence="5">
    <location>
        <begin position="87"/>
        <end position="97"/>
    </location>
</feature>
<sequence>MFDDKKSLARDLFERNQRAILRYFTRKVGRDAAPDLVQDAFVRVLGRGQLEAVADPPALLQKIAINLARDFARKRKTETALLRPGQELDDAPSDEAPPEERMEHDRKSRLLDSAVDALPPRCREVFELSMEDMSVAEIARRLGISDRMVRKHLAHAMQICRAALD</sequence>
<dbReference type="KEGG" id="mtw:CQW49_02430"/>
<keyword evidence="9" id="KW-1185">Reference proteome</keyword>
<evidence type="ECO:0000259" key="7">
    <source>
        <dbReference type="Pfam" id="PF08281"/>
    </source>
</evidence>
<proteinExistence type="inferred from homology"/>
<comment type="similarity">
    <text evidence="1">Belongs to the sigma-70 factor family. ECF subfamily.</text>
</comment>
<feature type="compositionally biased region" description="Basic and acidic residues" evidence="5">
    <location>
        <begin position="98"/>
        <end position="109"/>
    </location>
</feature>
<protein>
    <submittedName>
        <fullName evidence="8">RNA polymerase subunit sigma-24</fullName>
    </submittedName>
</protein>
<evidence type="ECO:0000256" key="1">
    <source>
        <dbReference type="ARBA" id="ARBA00010641"/>
    </source>
</evidence>
<dbReference type="GO" id="GO:0003677">
    <property type="term" value="F:DNA binding"/>
    <property type="evidence" value="ECO:0007669"/>
    <property type="project" value="InterPro"/>
</dbReference>
<keyword evidence="4" id="KW-0804">Transcription</keyword>
<dbReference type="Proteomes" id="UP000230709">
    <property type="component" value="Chromosome"/>
</dbReference>
<organism evidence="8 9">
    <name type="scientific">Methylosinus trichosporium (strain ATCC 35070 / NCIMB 11131 / UNIQEM 75 / OB3b)</name>
    <dbReference type="NCBI Taxonomy" id="595536"/>
    <lineage>
        <taxon>Bacteria</taxon>
        <taxon>Pseudomonadati</taxon>
        <taxon>Pseudomonadota</taxon>
        <taxon>Alphaproteobacteria</taxon>
        <taxon>Hyphomicrobiales</taxon>
        <taxon>Methylocystaceae</taxon>
        <taxon>Methylosinus</taxon>
    </lineage>
</organism>
<evidence type="ECO:0000259" key="6">
    <source>
        <dbReference type="Pfam" id="PF04542"/>
    </source>
</evidence>
<reference evidence="9" key="1">
    <citation type="submission" date="2017-10" db="EMBL/GenBank/DDBJ databases">
        <title>Completed PacBio SMRT sequence of Methylosinus trichosporium OB3b reveals presence of a third large plasmid.</title>
        <authorList>
            <person name="Charles T.C."/>
            <person name="Lynch M.D.J."/>
            <person name="Heil J.R."/>
            <person name="Cheng J."/>
        </authorList>
    </citation>
    <scope>NUCLEOTIDE SEQUENCE [LARGE SCALE GENOMIC DNA]</scope>
    <source>
        <strain evidence="9">OB3b</strain>
    </source>
</reference>
<dbReference type="InterPro" id="IPR036388">
    <property type="entry name" value="WH-like_DNA-bd_sf"/>
</dbReference>
<dbReference type="PANTHER" id="PTHR43133:SF63">
    <property type="entry name" value="RNA POLYMERASE SIGMA FACTOR FECI-RELATED"/>
    <property type="match status" value="1"/>
</dbReference>
<dbReference type="EMBL" id="CP023737">
    <property type="protein sequence ID" value="ATQ66877.1"/>
    <property type="molecule type" value="Genomic_DNA"/>
</dbReference>
<dbReference type="Gene3D" id="1.10.10.10">
    <property type="entry name" value="Winged helix-like DNA-binding domain superfamily/Winged helix DNA-binding domain"/>
    <property type="match status" value="1"/>
</dbReference>
<evidence type="ECO:0000313" key="9">
    <source>
        <dbReference type="Proteomes" id="UP000230709"/>
    </source>
</evidence>
<dbReference type="InterPro" id="IPR007627">
    <property type="entry name" value="RNA_pol_sigma70_r2"/>
</dbReference>
<dbReference type="STRING" id="595536.GCA_000178815_00459"/>
<dbReference type="InterPro" id="IPR013325">
    <property type="entry name" value="RNA_pol_sigma_r2"/>
</dbReference>
<feature type="domain" description="RNA polymerase sigma-70 region 2" evidence="6">
    <location>
        <begin position="12"/>
        <end position="76"/>
    </location>
</feature>
<evidence type="ECO:0000256" key="3">
    <source>
        <dbReference type="ARBA" id="ARBA00023082"/>
    </source>
</evidence>
<evidence type="ECO:0000256" key="4">
    <source>
        <dbReference type="ARBA" id="ARBA00023163"/>
    </source>
</evidence>
<evidence type="ECO:0000256" key="2">
    <source>
        <dbReference type="ARBA" id="ARBA00023015"/>
    </source>
</evidence>
<evidence type="ECO:0000256" key="5">
    <source>
        <dbReference type="SAM" id="MobiDB-lite"/>
    </source>
</evidence>
<keyword evidence="2" id="KW-0805">Transcription regulation</keyword>
<dbReference type="InterPro" id="IPR014284">
    <property type="entry name" value="RNA_pol_sigma-70_dom"/>
</dbReference>
<dbReference type="InterPro" id="IPR039425">
    <property type="entry name" value="RNA_pol_sigma-70-like"/>
</dbReference>
<feature type="domain" description="RNA polymerase sigma factor 70 region 4 type 2" evidence="7">
    <location>
        <begin position="109"/>
        <end position="159"/>
    </location>
</feature>
<dbReference type="RefSeq" id="WP_003609726.1">
    <property type="nucleotide sequence ID" value="NZ_ADVE02000001.1"/>
</dbReference>
<dbReference type="InterPro" id="IPR013324">
    <property type="entry name" value="RNA_pol_sigma_r3/r4-like"/>
</dbReference>
<keyword evidence="3" id="KW-0731">Sigma factor</keyword>
<dbReference type="AlphaFoldDB" id="A0A2D2CVU6"/>
<dbReference type="Pfam" id="PF04542">
    <property type="entry name" value="Sigma70_r2"/>
    <property type="match status" value="1"/>
</dbReference>
<name>A0A2D2CVU6_METT3</name>
<dbReference type="NCBIfam" id="TIGR02937">
    <property type="entry name" value="sigma70-ECF"/>
    <property type="match status" value="1"/>
</dbReference>
<dbReference type="Pfam" id="PF08281">
    <property type="entry name" value="Sigma70_r4_2"/>
    <property type="match status" value="1"/>
</dbReference>
<gene>
    <name evidence="8" type="ORF">CQW49_02430</name>
</gene>
<evidence type="ECO:0000313" key="8">
    <source>
        <dbReference type="EMBL" id="ATQ66877.1"/>
    </source>
</evidence>
<dbReference type="GO" id="GO:0006352">
    <property type="term" value="P:DNA-templated transcription initiation"/>
    <property type="evidence" value="ECO:0007669"/>
    <property type="project" value="InterPro"/>
</dbReference>
<dbReference type="SUPFAM" id="SSF88659">
    <property type="entry name" value="Sigma3 and sigma4 domains of RNA polymerase sigma factors"/>
    <property type="match status" value="1"/>
</dbReference>
<dbReference type="PANTHER" id="PTHR43133">
    <property type="entry name" value="RNA POLYMERASE ECF-TYPE SIGMA FACTO"/>
    <property type="match status" value="1"/>
</dbReference>